<accession>A0ABW1UUM3</accession>
<evidence type="ECO:0000313" key="1">
    <source>
        <dbReference type="EMBL" id="MFC6323153.1"/>
    </source>
</evidence>
<proteinExistence type="predicted"/>
<protein>
    <submittedName>
        <fullName evidence="1">Uncharacterized protein</fullName>
    </submittedName>
</protein>
<organism evidence="1 2">
    <name type="scientific">Companilactobacillus baiquanensis</name>
    <dbReference type="NCBI Taxonomy" id="2486005"/>
    <lineage>
        <taxon>Bacteria</taxon>
        <taxon>Bacillati</taxon>
        <taxon>Bacillota</taxon>
        <taxon>Bacilli</taxon>
        <taxon>Lactobacillales</taxon>
        <taxon>Lactobacillaceae</taxon>
        <taxon>Companilactobacillus</taxon>
    </lineage>
</organism>
<dbReference type="EMBL" id="JBHSSN010000013">
    <property type="protein sequence ID" value="MFC6323153.1"/>
    <property type="molecule type" value="Genomic_DNA"/>
</dbReference>
<keyword evidence="2" id="KW-1185">Reference proteome</keyword>
<dbReference type="RefSeq" id="WP_125593695.1">
    <property type="nucleotide sequence ID" value="NZ_JBHSSN010000013.1"/>
</dbReference>
<sequence length="74" mass="8965">MDETNDFLSNLKKLQDLKFLIYEFSKKRINFRDFGILNIEIPEKSIDLDVEFKQLKKDHTIEEIAWSIIKKYNL</sequence>
<reference evidence="2" key="1">
    <citation type="journal article" date="2019" name="Int. J. Syst. Evol. Microbiol.">
        <title>The Global Catalogue of Microorganisms (GCM) 10K type strain sequencing project: providing services to taxonomists for standard genome sequencing and annotation.</title>
        <authorList>
            <consortium name="The Broad Institute Genomics Platform"/>
            <consortium name="The Broad Institute Genome Sequencing Center for Infectious Disease"/>
            <person name="Wu L."/>
            <person name="Ma J."/>
        </authorList>
    </citation>
    <scope>NUCLEOTIDE SEQUENCE [LARGE SCALE GENOMIC DNA]</scope>
    <source>
        <strain evidence="2">CCM 8895</strain>
    </source>
</reference>
<gene>
    <name evidence="1" type="ORF">ACFP1F_05340</name>
</gene>
<dbReference type="Proteomes" id="UP001596186">
    <property type="component" value="Unassembled WGS sequence"/>
</dbReference>
<evidence type="ECO:0000313" key="2">
    <source>
        <dbReference type="Proteomes" id="UP001596186"/>
    </source>
</evidence>
<comment type="caution">
    <text evidence="1">The sequence shown here is derived from an EMBL/GenBank/DDBJ whole genome shotgun (WGS) entry which is preliminary data.</text>
</comment>
<name>A0ABW1UUM3_9LACO</name>